<comment type="cofactor">
    <cofactor evidence="1">
        <name>Zn(2+)</name>
        <dbReference type="ChEBI" id="CHEBI:29105"/>
    </cofactor>
</comment>
<evidence type="ECO:0000256" key="2">
    <source>
        <dbReference type="ARBA" id="ARBA00007261"/>
    </source>
</evidence>
<dbReference type="EMBL" id="FOEG01000012">
    <property type="protein sequence ID" value="SEP14267.1"/>
    <property type="molecule type" value="Genomic_DNA"/>
</dbReference>
<evidence type="ECO:0000259" key="7">
    <source>
        <dbReference type="Pfam" id="PF05193"/>
    </source>
</evidence>
<evidence type="ECO:0000256" key="5">
    <source>
        <dbReference type="SAM" id="SignalP"/>
    </source>
</evidence>
<dbReference type="Pfam" id="PF05193">
    <property type="entry name" value="Peptidase_M16_C"/>
    <property type="match status" value="1"/>
</dbReference>
<dbReference type="GO" id="GO:0004222">
    <property type="term" value="F:metalloendopeptidase activity"/>
    <property type="evidence" value="ECO:0007669"/>
    <property type="project" value="InterPro"/>
</dbReference>
<feature type="domain" description="Peptidase M16 N-terminal" evidence="6">
    <location>
        <begin position="37"/>
        <end position="183"/>
    </location>
</feature>
<evidence type="ECO:0000256" key="4">
    <source>
        <dbReference type="SAM" id="MobiDB-lite"/>
    </source>
</evidence>
<evidence type="ECO:0000313" key="9">
    <source>
        <dbReference type="Proteomes" id="UP000199657"/>
    </source>
</evidence>
<dbReference type="Pfam" id="PF00675">
    <property type="entry name" value="Peptidase_M16"/>
    <property type="match status" value="1"/>
</dbReference>
<dbReference type="AlphaFoldDB" id="A0A1H8VGC7"/>
<dbReference type="InterPro" id="IPR050361">
    <property type="entry name" value="MPP/UQCRC_Complex"/>
</dbReference>
<keyword evidence="8" id="KW-0645">Protease</keyword>
<proteinExistence type="inferred from homology"/>
<evidence type="ECO:0000259" key="6">
    <source>
        <dbReference type="Pfam" id="PF00675"/>
    </source>
</evidence>
<dbReference type="Proteomes" id="UP000199657">
    <property type="component" value="Unassembled WGS sequence"/>
</dbReference>
<feature type="signal peptide" evidence="5">
    <location>
        <begin position="1"/>
        <end position="21"/>
    </location>
</feature>
<evidence type="ECO:0000313" key="8">
    <source>
        <dbReference type="EMBL" id="SEP14267.1"/>
    </source>
</evidence>
<evidence type="ECO:0000256" key="3">
    <source>
        <dbReference type="RuleBase" id="RU004447"/>
    </source>
</evidence>
<organism evidence="8 9">
    <name type="scientific">Aquisalimonas asiatica</name>
    <dbReference type="NCBI Taxonomy" id="406100"/>
    <lineage>
        <taxon>Bacteria</taxon>
        <taxon>Pseudomonadati</taxon>
        <taxon>Pseudomonadota</taxon>
        <taxon>Gammaproteobacteria</taxon>
        <taxon>Chromatiales</taxon>
        <taxon>Ectothiorhodospiraceae</taxon>
        <taxon>Aquisalimonas</taxon>
    </lineage>
</organism>
<dbReference type="InterPro" id="IPR011249">
    <property type="entry name" value="Metalloenz_LuxS/M16"/>
</dbReference>
<gene>
    <name evidence="8" type="ORF">SAMN04488052_11237</name>
</gene>
<reference evidence="8 9" key="1">
    <citation type="submission" date="2016-10" db="EMBL/GenBank/DDBJ databases">
        <authorList>
            <person name="de Groot N.N."/>
        </authorList>
    </citation>
    <scope>NUCLEOTIDE SEQUENCE [LARGE SCALE GENOMIC DNA]</scope>
    <source>
        <strain evidence="8 9">CGMCC 1.6291</strain>
    </source>
</reference>
<keyword evidence="9" id="KW-1185">Reference proteome</keyword>
<evidence type="ECO:0000256" key="1">
    <source>
        <dbReference type="ARBA" id="ARBA00001947"/>
    </source>
</evidence>
<accession>A0A1H8VGC7</accession>
<comment type="similarity">
    <text evidence="2 3">Belongs to the peptidase M16 family.</text>
</comment>
<dbReference type="SUPFAM" id="SSF63411">
    <property type="entry name" value="LuxS/MPP-like metallohydrolase"/>
    <property type="match status" value="2"/>
</dbReference>
<sequence>MMRSCLALFAGLFLSAGTAAAATPDIHSFELDNGMTVLVKPDERAPVVINQLWFPVGSSHEQPGTTGIAHMLEHMMFKGTETRETGTFSRTISEEGGRLNAFTGRDFTGYYEELGADRLEVALELGADRLENIIFDQDEFERELEVVKEERRLRVDDNPVGVLHERFNAVAWHSSPYGQPIIGWERDIEQFTLQDVEDWYDQWYGVNNAILVVVGDVDPDDVRDLVDEHFGHMEPRDAPEQKVREEVEPMGERRLTVHHENANPYLMMGYQVPSLATAESSRDAYALSVLSQVLDGGESARLPSRLVRGEEVAAGVSARYSSIARLDTHFMLQGRPTGETDLDEVEAALREQIRDVREDGITEEELERAKVQLRADYVYRLDSLSGQAMEIGLFETTGIGHEAMRDFDSELDAVTREDVHDVAKRYLIDDRLTVGHLKPENGDEPSLPGGMPGAAPSDDTTGY</sequence>
<dbReference type="PROSITE" id="PS00143">
    <property type="entry name" value="INSULINASE"/>
    <property type="match status" value="1"/>
</dbReference>
<feature type="region of interest" description="Disordered" evidence="4">
    <location>
        <begin position="435"/>
        <end position="463"/>
    </location>
</feature>
<keyword evidence="5" id="KW-0732">Signal</keyword>
<dbReference type="InterPro" id="IPR001431">
    <property type="entry name" value="Pept_M16_Zn_BS"/>
</dbReference>
<dbReference type="GO" id="GO:0046872">
    <property type="term" value="F:metal ion binding"/>
    <property type="evidence" value="ECO:0007669"/>
    <property type="project" value="InterPro"/>
</dbReference>
<name>A0A1H8VGC7_9GAMM</name>
<feature type="chain" id="PRO_5011559798" evidence="5">
    <location>
        <begin position="22"/>
        <end position="463"/>
    </location>
</feature>
<dbReference type="GO" id="GO:0006508">
    <property type="term" value="P:proteolysis"/>
    <property type="evidence" value="ECO:0007669"/>
    <property type="project" value="UniProtKB-KW"/>
</dbReference>
<feature type="domain" description="Peptidase M16 C-terminal" evidence="7">
    <location>
        <begin position="191"/>
        <end position="373"/>
    </location>
</feature>
<dbReference type="InterPro" id="IPR011765">
    <property type="entry name" value="Pept_M16_N"/>
</dbReference>
<protein>
    <submittedName>
        <fullName evidence="8">Zinc protease</fullName>
    </submittedName>
</protein>
<dbReference type="PANTHER" id="PTHR11851:SF49">
    <property type="entry name" value="MITOCHONDRIAL-PROCESSING PEPTIDASE SUBUNIT ALPHA"/>
    <property type="match status" value="1"/>
</dbReference>
<dbReference type="PANTHER" id="PTHR11851">
    <property type="entry name" value="METALLOPROTEASE"/>
    <property type="match status" value="1"/>
</dbReference>
<dbReference type="InterPro" id="IPR007863">
    <property type="entry name" value="Peptidase_M16_C"/>
</dbReference>
<dbReference type="RefSeq" id="WP_245754063.1">
    <property type="nucleotide sequence ID" value="NZ_FOEG01000012.1"/>
</dbReference>
<keyword evidence="8" id="KW-0378">Hydrolase</keyword>
<dbReference type="Gene3D" id="3.30.830.10">
    <property type="entry name" value="Metalloenzyme, LuxS/M16 peptidase-like"/>
    <property type="match status" value="2"/>
</dbReference>
<dbReference type="STRING" id="406100.SAMN04488052_11237"/>